<accession>A0ABV6QCA0</accession>
<reference evidence="1 2" key="1">
    <citation type="submission" date="2024-09" db="EMBL/GenBank/DDBJ databases">
        <authorList>
            <person name="Sun Q."/>
            <person name="Mori K."/>
        </authorList>
    </citation>
    <scope>NUCLEOTIDE SEQUENCE [LARGE SCALE GENOMIC DNA]</scope>
    <source>
        <strain evidence="1 2">NCAIM B.02481</strain>
    </source>
</reference>
<dbReference type="Proteomes" id="UP001589832">
    <property type="component" value="Unassembled WGS sequence"/>
</dbReference>
<proteinExistence type="predicted"/>
<evidence type="ECO:0000313" key="1">
    <source>
        <dbReference type="EMBL" id="MFC0605917.1"/>
    </source>
</evidence>
<dbReference type="EMBL" id="JBHLTQ010000018">
    <property type="protein sequence ID" value="MFC0605917.1"/>
    <property type="molecule type" value="Genomic_DNA"/>
</dbReference>
<comment type="caution">
    <text evidence="1">The sequence shown here is derived from an EMBL/GenBank/DDBJ whole genome shotgun (WGS) entry which is preliminary data.</text>
</comment>
<protein>
    <submittedName>
        <fullName evidence="1">Uncharacterized protein</fullName>
    </submittedName>
</protein>
<gene>
    <name evidence="1" type="ORF">ACFFGA_15250</name>
</gene>
<sequence>MKPENKKTIEEALKSIDESSKNMWYEGEHREDECFDFFKEEQNISNNTNKIRDILSIAKPKE</sequence>
<keyword evidence="2" id="KW-1185">Reference proteome</keyword>
<dbReference type="RefSeq" id="WP_386065348.1">
    <property type="nucleotide sequence ID" value="NZ_JBHLTQ010000018.1"/>
</dbReference>
<organism evidence="1 2">
    <name type="scientific">Winogradskyella pulchriflava</name>
    <dbReference type="NCBI Taxonomy" id="1110688"/>
    <lineage>
        <taxon>Bacteria</taxon>
        <taxon>Pseudomonadati</taxon>
        <taxon>Bacteroidota</taxon>
        <taxon>Flavobacteriia</taxon>
        <taxon>Flavobacteriales</taxon>
        <taxon>Flavobacteriaceae</taxon>
        <taxon>Winogradskyella</taxon>
    </lineage>
</organism>
<evidence type="ECO:0000313" key="2">
    <source>
        <dbReference type="Proteomes" id="UP001589832"/>
    </source>
</evidence>
<name>A0ABV6QCA0_9FLAO</name>